<dbReference type="GO" id="GO:0003735">
    <property type="term" value="F:structural constituent of ribosome"/>
    <property type="evidence" value="ECO:0007669"/>
    <property type="project" value="UniProtKB-UniRule"/>
</dbReference>
<evidence type="ECO:0000313" key="3">
    <source>
        <dbReference type="EMBL" id="AKQ04258.1"/>
    </source>
</evidence>
<dbReference type="Gene3D" id="3.30.160.20">
    <property type="match status" value="1"/>
</dbReference>
<dbReference type="GO" id="GO:1990904">
    <property type="term" value="C:ribonucleoprotein complex"/>
    <property type="evidence" value="ECO:0007669"/>
    <property type="project" value="UniProtKB-UniRule"/>
</dbReference>
<evidence type="ECO:0000256" key="1">
    <source>
        <dbReference type="PROSITE-ProRule" id="PRU00268"/>
    </source>
</evidence>
<dbReference type="InterPro" id="IPR013810">
    <property type="entry name" value="Ribosomal_uS5_N"/>
</dbReference>
<dbReference type="GO" id="GO:0003723">
    <property type="term" value="F:RNA binding"/>
    <property type="evidence" value="ECO:0007669"/>
    <property type="project" value="InterPro"/>
</dbReference>
<sequence>MAGLRLLQTEQEPKVCRYKVKIMREQSGVEIKEKVIHINRVAKVVKGGKRFSFSVIVVVGDGKGGGGFSVGKANEIPD</sequence>
<gene>
    <name evidence="3" type="primary">rpsE</name>
</gene>
<dbReference type="Pfam" id="PF00333">
    <property type="entry name" value="Ribosomal_S5"/>
    <property type="match status" value="1"/>
</dbReference>
<feature type="non-terminal residue" evidence="3">
    <location>
        <position position="78"/>
    </location>
</feature>
<name>A0A0H4T8P8_9BACT</name>
<accession>A0A0H4T8P8</accession>
<reference evidence="3" key="1">
    <citation type="journal article" date="2015" name="ISME J.">
        <title>Aquifer environment selects for microbial species cohorts in sediment and groundwater.</title>
        <authorList>
            <person name="Hug L.A."/>
            <person name="Thomas B.C."/>
            <person name="Brown C.T."/>
            <person name="Frischkorn K.R."/>
            <person name="Williams K.H."/>
            <person name="Tringe S.G."/>
            <person name="Banfield J.F."/>
        </authorList>
    </citation>
    <scope>NUCLEOTIDE SEQUENCE</scope>
</reference>
<protein>
    <submittedName>
        <fullName evidence="3">30S ribosomal protein S5, small subunit ribosomal protein S5</fullName>
    </submittedName>
</protein>
<evidence type="ECO:0000259" key="2">
    <source>
        <dbReference type="PROSITE" id="PS50881"/>
    </source>
</evidence>
<feature type="domain" description="S5 DRBM" evidence="2">
    <location>
        <begin position="31"/>
        <end position="78"/>
    </location>
</feature>
<keyword evidence="1 3" id="KW-0689">Ribosomal protein</keyword>
<keyword evidence="1" id="KW-0687">Ribonucleoprotein</keyword>
<dbReference type="EMBL" id="KT007033">
    <property type="protein sequence ID" value="AKQ04258.1"/>
    <property type="molecule type" value="Genomic_DNA"/>
</dbReference>
<proteinExistence type="predicted"/>
<dbReference type="GO" id="GO:0005840">
    <property type="term" value="C:ribosome"/>
    <property type="evidence" value="ECO:0007669"/>
    <property type="project" value="UniProtKB-KW"/>
</dbReference>
<dbReference type="AlphaFoldDB" id="A0A0H4T8P8"/>
<dbReference type="SUPFAM" id="SSF54768">
    <property type="entry name" value="dsRNA-binding domain-like"/>
    <property type="match status" value="1"/>
</dbReference>
<organism evidence="3">
    <name type="scientific">uncultured bacterium Rifle_16ft_4_minimus_4564</name>
    <dbReference type="NCBI Taxonomy" id="1665161"/>
    <lineage>
        <taxon>Bacteria</taxon>
        <taxon>environmental samples</taxon>
    </lineage>
</organism>
<dbReference type="PROSITE" id="PS50881">
    <property type="entry name" value="S5_DSRBD"/>
    <property type="match status" value="1"/>
</dbReference>
<dbReference type="GO" id="GO:0006412">
    <property type="term" value="P:translation"/>
    <property type="evidence" value="ECO:0007669"/>
    <property type="project" value="InterPro"/>
</dbReference>